<dbReference type="EMBL" id="GL883029">
    <property type="protein sequence ID" value="EGG13890.1"/>
    <property type="molecule type" value="Genomic_DNA"/>
</dbReference>
<dbReference type="KEGG" id="dfa:DFA_11651"/>
<dbReference type="GeneID" id="14865250"/>
<dbReference type="AlphaFoldDB" id="F4QDU3"/>
<gene>
    <name evidence="1" type="ORF">DFA_11651</name>
</gene>
<organism evidence="1 2">
    <name type="scientific">Cavenderia fasciculata</name>
    <name type="common">Slime mold</name>
    <name type="synonym">Dictyostelium fasciculatum</name>
    <dbReference type="NCBI Taxonomy" id="261658"/>
    <lineage>
        <taxon>Eukaryota</taxon>
        <taxon>Amoebozoa</taxon>
        <taxon>Evosea</taxon>
        <taxon>Eumycetozoa</taxon>
        <taxon>Dictyostelia</taxon>
        <taxon>Acytosteliales</taxon>
        <taxon>Cavenderiaceae</taxon>
        <taxon>Cavenderia</taxon>
    </lineage>
</organism>
<dbReference type="RefSeq" id="XP_004350598.1">
    <property type="nucleotide sequence ID" value="XM_004350547.1"/>
</dbReference>
<protein>
    <submittedName>
        <fullName evidence="1">Uncharacterized protein</fullName>
    </submittedName>
</protein>
<reference evidence="2" key="1">
    <citation type="journal article" date="2011" name="Genome Res.">
        <title>Phylogeny-wide analysis of social amoeba genomes highlights ancient origins for complex intercellular communication.</title>
        <authorList>
            <person name="Heidel A.J."/>
            <person name="Lawal H.M."/>
            <person name="Felder M."/>
            <person name="Schilde C."/>
            <person name="Helps N.R."/>
            <person name="Tunggal B."/>
            <person name="Rivero F."/>
            <person name="John U."/>
            <person name="Schleicher M."/>
            <person name="Eichinger L."/>
            <person name="Platzer M."/>
            <person name="Noegel A.A."/>
            <person name="Schaap P."/>
            <person name="Gloeckner G."/>
        </authorList>
    </citation>
    <scope>NUCLEOTIDE SEQUENCE [LARGE SCALE GENOMIC DNA]</scope>
    <source>
        <strain evidence="2">SH3</strain>
    </source>
</reference>
<dbReference type="OrthoDB" id="15922at2759"/>
<evidence type="ECO:0000313" key="1">
    <source>
        <dbReference type="EMBL" id="EGG13890.1"/>
    </source>
</evidence>
<name>F4QDU3_CACFS</name>
<proteinExistence type="predicted"/>
<evidence type="ECO:0000313" key="2">
    <source>
        <dbReference type="Proteomes" id="UP000007797"/>
    </source>
</evidence>
<keyword evidence="2" id="KW-1185">Reference proteome</keyword>
<sequence>METNILKGIKIYVDHNKTTIKGINLQMTLARFFLHNNVHRSLISIYDIADDFEKQGAIKNHSKKIPRYPYIEICGKLWGEGWSVEENKEEVLELIQPLMNLIQDNQDSEVVEAFLNNKELSKETLQQHQQSEELALGYIDSGINITEWLLFGAVKGLWNTAWQSTGDQLETQDEDVEFECQVIRTNWYGRHQFRQYRFTPYMIQRLHDGAVKATLFYNDIKEVICTDKKNIIIKIQNSEDQYIEGLEKDIGRIIDIVTSRAYLRPNEDNTCWVSAVIA</sequence>
<accession>F4QDU3</accession>
<dbReference type="Proteomes" id="UP000007797">
    <property type="component" value="Unassembled WGS sequence"/>
</dbReference>
<dbReference type="OMA" id="IRTNWYG"/>